<dbReference type="RefSeq" id="WP_189162975.1">
    <property type="nucleotide sequence ID" value="NZ_BMNT01000011.1"/>
</dbReference>
<proteinExistence type="predicted"/>
<dbReference type="Pfam" id="PF04149">
    <property type="entry name" value="DUF397"/>
    <property type="match status" value="1"/>
</dbReference>
<accession>A0A917QZ24</accession>
<evidence type="ECO:0000313" key="2">
    <source>
        <dbReference type="EMBL" id="GGK79807.1"/>
    </source>
</evidence>
<dbReference type="Proteomes" id="UP000645217">
    <property type="component" value="Unassembled WGS sequence"/>
</dbReference>
<dbReference type="EMBL" id="BMNT01000011">
    <property type="protein sequence ID" value="GGK79807.1"/>
    <property type="molecule type" value="Genomic_DNA"/>
</dbReference>
<keyword evidence="3" id="KW-1185">Reference proteome</keyword>
<protein>
    <recommendedName>
        <fullName evidence="1">DUF397 domain-containing protein</fullName>
    </recommendedName>
</protein>
<dbReference type="InterPro" id="IPR007278">
    <property type="entry name" value="DUF397"/>
</dbReference>
<reference evidence="2" key="1">
    <citation type="journal article" date="2014" name="Int. J. Syst. Evol. Microbiol.">
        <title>Complete genome sequence of Corynebacterium casei LMG S-19264T (=DSM 44701T), isolated from a smear-ripened cheese.</title>
        <authorList>
            <consortium name="US DOE Joint Genome Institute (JGI-PGF)"/>
            <person name="Walter F."/>
            <person name="Albersmeier A."/>
            <person name="Kalinowski J."/>
            <person name="Ruckert C."/>
        </authorList>
    </citation>
    <scope>NUCLEOTIDE SEQUENCE</scope>
    <source>
        <strain evidence="2">JCM 13064</strain>
    </source>
</reference>
<reference evidence="2" key="2">
    <citation type="submission" date="2020-09" db="EMBL/GenBank/DDBJ databases">
        <authorList>
            <person name="Sun Q."/>
            <person name="Ohkuma M."/>
        </authorList>
    </citation>
    <scope>NUCLEOTIDE SEQUENCE</scope>
    <source>
        <strain evidence="2">JCM 13064</strain>
    </source>
</reference>
<comment type="caution">
    <text evidence="2">The sequence shown here is derived from an EMBL/GenBank/DDBJ whole genome shotgun (WGS) entry which is preliminary data.</text>
</comment>
<sequence>MNGFDREELVFRAACEGGECVEVAEKDGVWCVRDSKDATGPVLRFTTAEWAAFIWGVKLGEFDVR</sequence>
<gene>
    <name evidence="2" type="ORF">GCM10007964_23050</name>
</gene>
<organism evidence="2 3">
    <name type="scientific">Sphaerisporangium melleum</name>
    <dbReference type="NCBI Taxonomy" id="321316"/>
    <lineage>
        <taxon>Bacteria</taxon>
        <taxon>Bacillati</taxon>
        <taxon>Actinomycetota</taxon>
        <taxon>Actinomycetes</taxon>
        <taxon>Streptosporangiales</taxon>
        <taxon>Streptosporangiaceae</taxon>
        <taxon>Sphaerisporangium</taxon>
    </lineage>
</organism>
<feature type="domain" description="DUF397" evidence="1">
    <location>
        <begin position="16"/>
        <end position="58"/>
    </location>
</feature>
<evidence type="ECO:0000313" key="3">
    <source>
        <dbReference type="Proteomes" id="UP000645217"/>
    </source>
</evidence>
<evidence type="ECO:0000259" key="1">
    <source>
        <dbReference type="Pfam" id="PF04149"/>
    </source>
</evidence>
<dbReference type="AlphaFoldDB" id="A0A917QZ24"/>
<name>A0A917QZ24_9ACTN</name>